<dbReference type="Gene3D" id="1.10.3720.10">
    <property type="entry name" value="MetI-like"/>
    <property type="match status" value="1"/>
</dbReference>
<accession>A0A829WII0</accession>
<proteinExistence type="predicted"/>
<evidence type="ECO:0000256" key="4">
    <source>
        <dbReference type="ARBA" id="ARBA00023136"/>
    </source>
</evidence>
<dbReference type="AlphaFoldDB" id="A0A829WII0"/>
<gene>
    <name evidence="6" type="ORF">Ccl03g_50840</name>
</gene>
<protein>
    <submittedName>
        <fullName evidence="6">Uncharacterized protein</fullName>
    </submittedName>
</protein>
<dbReference type="EMBL" id="BJLB01000001">
    <property type="protein sequence ID" value="GEA39371.1"/>
    <property type="molecule type" value="Genomic_DNA"/>
</dbReference>
<sequence length="56" mass="6331">MNSGSKFTIPLALNMYLDPNSYNNYDGLFVMSVISLLPVIIFFIILQRYLVDGIKG</sequence>
<evidence type="ECO:0000313" key="6">
    <source>
        <dbReference type="EMBL" id="GEA39371.1"/>
    </source>
</evidence>
<dbReference type="GO" id="GO:0016020">
    <property type="term" value="C:membrane"/>
    <property type="evidence" value="ECO:0007669"/>
    <property type="project" value="UniProtKB-SubCell"/>
</dbReference>
<keyword evidence="4 5" id="KW-0472">Membrane</keyword>
<evidence type="ECO:0000256" key="5">
    <source>
        <dbReference type="SAM" id="Phobius"/>
    </source>
</evidence>
<reference evidence="6 7" key="1">
    <citation type="submission" date="2019-06" db="EMBL/GenBank/DDBJ databases">
        <title>Draft genome sequence of [Clostridium] clostridioforme NBRC 113352.</title>
        <authorList>
            <person name="Miura T."/>
            <person name="Furukawa M."/>
            <person name="Shimamura M."/>
            <person name="Ohyama Y."/>
            <person name="Yamazoe A."/>
            <person name="Kawasaki H."/>
        </authorList>
    </citation>
    <scope>NUCLEOTIDE SEQUENCE [LARGE SCALE GENOMIC DNA]</scope>
    <source>
        <strain evidence="6 7">NBRC 113352</strain>
    </source>
</reference>
<evidence type="ECO:0000256" key="1">
    <source>
        <dbReference type="ARBA" id="ARBA00004141"/>
    </source>
</evidence>
<comment type="caution">
    <text evidence="6">The sequence shown here is derived from an EMBL/GenBank/DDBJ whole genome shotgun (WGS) entry which is preliminary data.</text>
</comment>
<keyword evidence="3 5" id="KW-1133">Transmembrane helix</keyword>
<name>A0A829WII0_9FIRM</name>
<dbReference type="InterPro" id="IPR035906">
    <property type="entry name" value="MetI-like_sf"/>
</dbReference>
<keyword evidence="2 5" id="KW-0812">Transmembrane</keyword>
<evidence type="ECO:0000256" key="3">
    <source>
        <dbReference type="ARBA" id="ARBA00022989"/>
    </source>
</evidence>
<comment type="subcellular location">
    <subcellularLocation>
        <location evidence="1">Membrane</location>
        <topology evidence="1">Multi-pass membrane protein</topology>
    </subcellularLocation>
</comment>
<dbReference type="RefSeq" id="WP_157405068.1">
    <property type="nucleotide sequence ID" value="NZ_CAUBLB010000001.1"/>
</dbReference>
<feature type="transmembrane region" description="Helical" evidence="5">
    <location>
        <begin position="27"/>
        <end position="46"/>
    </location>
</feature>
<organism evidence="6 7">
    <name type="scientific">Enterocloster clostridioformis</name>
    <dbReference type="NCBI Taxonomy" id="1531"/>
    <lineage>
        <taxon>Bacteria</taxon>
        <taxon>Bacillati</taxon>
        <taxon>Bacillota</taxon>
        <taxon>Clostridia</taxon>
        <taxon>Lachnospirales</taxon>
        <taxon>Lachnospiraceae</taxon>
        <taxon>Enterocloster</taxon>
    </lineage>
</organism>
<dbReference type="Proteomes" id="UP000315200">
    <property type="component" value="Unassembled WGS sequence"/>
</dbReference>
<evidence type="ECO:0000256" key="2">
    <source>
        <dbReference type="ARBA" id="ARBA00022692"/>
    </source>
</evidence>
<dbReference type="SUPFAM" id="SSF161098">
    <property type="entry name" value="MetI-like"/>
    <property type="match status" value="1"/>
</dbReference>
<evidence type="ECO:0000313" key="7">
    <source>
        <dbReference type="Proteomes" id="UP000315200"/>
    </source>
</evidence>